<sequence>MSAVLLIELLGSPRIVRDAVELQPRGRKSWGLLAYLLLANRPSRQRLAELLFPEADDPLGALRWSMSDLRRVLGPDCQLYGDPVVIELPSTAVVDVNLVFRGHWDEALELRGLDRELLEGVSVSGSATYDLWLASERRRLSGAAEAVLHEATLACLAAGRISDAVGYAWRLVDLNPLDEAHHVLLVQCLRAAGDHAGAAEQVARCTDLFLRELGIEPSSALREAGRMLTLNLFDARPYSLRALLEAGEAAVAAGAVSQGLQTLREAAALARQSQDRAMLARILVALGHALVHVGRGGDEEGGAALHEAATQALEAGDVQVAAAAYRELAFADLERGRYDRVQKFLDRATRLAADNAVELSWIESIAGACLSDQGRHRQAFEVLGSALERAEQTDASEAMVFARCWMGRLHLLRGEWSDAARVLEQAWREARTCWMALSPLPDSLLAEVQMQTGDLKAAEARLERAFVMGRQLDDPCLESIAIRGLGLVAVAQGQFSRGYRLLVDAPRLSRRLPDSYRWIEGYGLDALCAVAVEQGQAAAPRWIADLEALAARCGMRELLVKALLHRASLGEAAAFEVARDLVATIDNPALHAALFAASS</sequence>
<dbReference type="InterPro" id="IPR051677">
    <property type="entry name" value="AfsR-DnrI-RedD_regulator"/>
</dbReference>
<dbReference type="Gene3D" id="1.25.40.10">
    <property type="entry name" value="Tetratricopeptide repeat domain"/>
    <property type="match status" value="3"/>
</dbReference>
<feature type="domain" description="Bacterial transcriptional activator" evidence="1">
    <location>
        <begin position="94"/>
        <end position="228"/>
    </location>
</feature>
<dbReference type="InterPro" id="IPR036388">
    <property type="entry name" value="WH-like_DNA-bd_sf"/>
</dbReference>
<reference evidence="2" key="1">
    <citation type="submission" date="2020-05" db="EMBL/GenBank/DDBJ databases">
        <authorList>
            <person name="Zhu T."/>
            <person name="Keshari N."/>
            <person name="Lu X."/>
        </authorList>
    </citation>
    <scope>NUCLEOTIDE SEQUENCE</scope>
    <source>
        <strain evidence="2">NK1-12</strain>
    </source>
</reference>
<dbReference type="EMBL" id="CP053586">
    <property type="protein sequence ID" value="WNZ25199.1"/>
    <property type="molecule type" value="Genomic_DNA"/>
</dbReference>
<proteinExistence type="predicted"/>
<dbReference type="Gene3D" id="1.10.10.10">
    <property type="entry name" value="Winged helix-like DNA-binding domain superfamily/Winged helix DNA-binding domain"/>
    <property type="match status" value="1"/>
</dbReference>
<dbReference type="AlphaFoldDB" id="A0AA97AI54"/>
<name>A0AA97AI54_9CYAN</name>
<dbReference type="RefSeq" id="WP_316431347.1">
    <property type="nucleotide sequence ID" value="NZ_CP053586.1"/>
</dbReference>
<dbReference type="SMART" id="SM01043">
    <property type="entry name" value="BTAD"/>
    <property type="match status" value="1"/>
</dbReference>
<dbReference type="Pfam" id="PF03704">
    <property type="entry name" value="BTAD"/>
    <property type="match status" value="1"/>
</dbReference>
<dbReference type="PANTHER" id="PTHR35807">
    <property type="entry name" value="TRANSCRIPTIONAL REGULATOR REDD-RELATED"/>
    <property type="match status" value="1"/>
</dbReference>
<accession>A0AA97AI54</accession>
<gene>
    <name evidence="2" type="ORF">HJG54_21650</name>
</gene>
<dbReference type="InterPro" id="IPR005158">
    <property type="entry name" value="BTAD"/>
</dbReference>
<organism evidence="2">
    <name type="scientific">Leptolyngbya sp. NK1-12</name>
    <dbReference type="NCBI Taxonomy" id="2547451"/>
    <lineage>
        <taxon>Bacteria</taxon>
        <taxon>Bacillati</taxon>
        <taxon>Cyanobacteriota</taxon>
        <taxon>Cyanophyceae</taxon>
        <taxon>Leptolyngbyales</taxon>
        <taxon>Leptolyngbyaceae</taxon>
        <taxon>Leptolyngbya group</taxon>
        <taxon>Leptolyngbya</taxon>
    </lineage>
</organism>
<evidence type="ECO:0000313" key="2">
    <source>
        <dbReference type="EMBL" id="WNZ25199.1"/>
    </source>
</evidence>
<dbReference type="SUPFAM" id="SSF48452">
    <property type="entry name" value="TPR-like"/>
    <property type="match status" value="3"/>
</dbReference>
<evidence type="ECO:0000259" key="1">
    <source>
        <dbReference type="SMART" id="SM01043"/>
    </source>
</evidence>
<protein>
    <submittedName>
        <fullName evidence="2">SARP family transcriptional regulator</fullName>
    </submittedName>
</protein>
<dbReference type="InterPro" id="IPR011990">
    <property type="entry name" value="TPR-like_helical_dom_sf"/>
</dbReference>